<feature type="compositionally biased region" description="Low complexity" evidence="1">
    <location>
        <begin position="536"/>
        <end position="545"/>
    </location>
</feature>
<evidence type="ECO:0000256" key="1">
    <source>
        <dbReference type="SAM" id="MobiDB-lite"/>
    </source>
</evidence>
<dbReference type="InParanoid" id="A0A136J2P8"/>
<proteinExistence type="predicted"/>
<feature type="compositionally biased region" description="Pro residues" evidence="1">
    <location>
        <begin position="379"/>
        <end position="391"/>
    </location>
</feature>
<reference evidence="3" key="1">
    <citation type="submission" date="2016-02" db="EMBL/GenBank/DDBJ databases">
        <title>Draft genome sequence of Microdochium bolleyi, a fungal endophyte of beachgrass.</title>
        <authorList>
            <consortium name="DOE Joint Genome Institute"/>
            <person name="David A.S."/>
            <person name="May G."/>
            <person name="Haridas S."/>
            <person name="Lim J."/>
            <person name="Wang M."/>
            <person name="Labutti K."/>
            <person name="Lipzen A."/>
            <person name="Barry K."/>
            <person name="Grigoriev I.V."/>
        </authorList>
    </citation>
    <scope>NUCLEOTIDE SEQUENCE [LARGE SCALE GENOMIC DNA]</scope>
    <source>
        <strain evidence="3">J235TASD1</strain>
    </source>
</reference>
<evidence type="ECO:0000313" key="3">
    <source>
        <dbReference type="Proteomes" id="UP000070501"/>
    </source>
</evidence>
<gene>
    <name evidence="2" type="ORF">Micbo1qcDRAFT_195531</name>
</gene>
<dbReference type="Proteomes" id="UP000070501">
    <property type="component" value="Unassembled WGS sequence"/>
</dbReference>
<feature type="compositionally biased region" description="Acidic residues" evidence="1">
    <location>
        <begin position="563"/>
        <end position="573"/>
    </location>
</feature>
<accession>A0A136J2P8</accession>
<dbReference type="AlphaFoldDB" id="A0A136J2P8"/>
<feature type="region of interest" description="Disordered" evidence="1">
    <location>
        <begin position="586"/>
        <end position="610"/>
    </location>
</feature>
<sequence>MSSDPEERTRSMIVSRALPELYFEHFGVDTEPSPQPPLDDANRAPHIMSSNDTSAIRPALTSRSATHIAHHLDPSSLAHVEQPIHLATPERTTLGQLNTSGSIKPSGTVSQTGDSPISTTSTTLEQLVQDTENAFDDVTSALARMRVVRQSFGTIPSTPPTPPPRDPARLLRAEMNCCNATKAPLYRRKATKGITRQRSQKTQRSRKSYQQHGSQRKATLPAQTLSEKDGGRWGLKGSVSDLFSMRMFQKIEADEVVTPGQIEAFKVRKRVMAQYEQEEQEREREQARSRCSLDSMLLDELLGHGATPDPEDTPPLVDSDSSIYSSDEQAWNEDIDATTETAGHGDSSVNVVGDEDGFTFLEDKTPSARNSPVSFLPEDLPPLPPPPPPPAKNARRPLLSKKPTPLLPPLTEDCEVSVTSPTSATSACSGEFVFLRSTPCTLTAPNIRHGPIRFSKCVVPQQAIMESDDGLDWTAFQMAVRGGVGDWFSESGEATRRREAEETKEIEAWWTSWDFESAGELLSEDREDPEPSLFASSSSIRGSLDSGERTDSSASLSDGSSEHDEDEDEDELSDSLAAYSLSPSNTYSAHHKWNRLSQQTRNPSPARFETDTSKQAIALDEANSEDVESGLHVVPNSSNDAIDFVPMSCNLTSDLGDFLRWEAEHAYASIY</sequence>
<keyword evidence="3" id="KW-1185">Reference proteome</keyword>
<feature type="compositionally biased region" description="Polar residues" evidence="1">
    <location>
        <begin position="212"/>
        <end position="225"/>
    </location>
</feature>
<dbReference type="EMBL" id="KQ964250">
    <property type="protein sequence ID" value="KXJ91447.1"/>
    <property type="molecule type" value="Genomic_DNA"/>
</dbReference>
<organism evidence="2 3">
    <name type="scientific">Microdochium bolleyi</name>
    <dbReference type="NCBI Taxonomy" id="196109"/>
    <lineage>
        <taxon>Eukaryota</taxon>
        <taxon>Fungi</taxon>
        <taxon>Dikarya</taxon>
        <taxon>Ascomycota</taxon>
        <taxon>Pezizomycotina</taxon>
        <taxon>Sordariomycetes</taxon>
        <taxon>Xylariomycetidae</taxon>
        <taxon>Xylariales</taxon>
        <taxon>Microdochiaceae</taxon>
        <taxon>Microdochium</taxon>
    </lineage>
</organism>
<feature type="region of interest" description="Disordered" evidence="1">
    <location>
        <begin position="302"/>
        <end position="325"/>
    </location>
</feature>
<feature type="compositionally biased region" description="Basic residues" evidence="1">
    <location>
        <begin position="198"/>
        <end position="209"/>
    </location>
</feature>
<feature type="compositionally biased region" description="Polar residues" evidence="1">
    <location>
        <begin position="90"/>
        <end position="120"/>
    </location>
</feature>
<evidence type="ECO:0000313" key="2">
    <source>
        <dbReference type="EMBL" id="KXJ91447.1"/>
    </source>
</evidence>
<feature type="region of interest" description="Disordered" evidence="1">
    <location>
        <begin position="88"/>
        <end position="120"/>
    </location>
</feature>
<protein>
    <submittedName>
        <fullName evidence="2">Uncharacterized protein</fullName>
    </submittedName>
</protein>
<feature type="region of interest" description="Disordered" evidence="1">
    <location>
        <begin position="182"/>
        <end position="231"/>
    </location>
</feature>
<dbReference type="OrthoDB" id="5244857at2759"/>
<feature type="region of interest" description="Disordered" evidence="1">
    <location>
        <begin position="521"/>
        <end position="573"/>
    </location>
</feature>
<feature type="region of interest" description="Disordered" evidence="1">
    <location>
        <begin position="28"/>
        <end position="49"/>
    </location>
</feature>
<feature type="region of interest" description="Disordered" evidence="1">
    <location>
        <begin position="359"/>
        <end position="409"/>
    </location>
</feature>
<name>A0A136J2P8_9PEZI</name>